<evidence type="ECO:0000313" key="2">
    <source>
        <dbReference type="EMBL" id="RDX92087.1"/>
    </source>
</evidence>
<dbReference type="InterPro" id="IPR056647">
    <property type="entry name" value="DUF7745"/>
</dbReference>
<sequence length="243" mass="27769">MKKKRNRNGLERIQRIYLEERLHQLLREEDWSAVMDVYGLLVYGIILFPHLEDYIDIAAIDVFLAKRDKGKKSLHSTSKKTIRWYPKWNEREEVIVRCRGFPNVPLVGTQGGINYNFELVPKQAGYPMVLPPLEEATTPFIIYGMGAQNGDCFKKIRHAWKNIDMNRGPKVVETHLSIRHGSKAKLNILDCSVAIPNSILAKHPPVKSKRHSRGLGADGIRIESLEEEVRSSIGSTSLYPRRG</sequence>
<evidence type="ECO:0000313" key="3">
    <source>
        <dbReference type="Proteomes" id="UP000257109"/>
    </source>
</evidence>
<feature type="non-terminal residue" evidence="2">
    <location>
        <position position="1"/>
    </location>
</feature>
<keyword evidence="3" id="KW-1185">Reference proteome</keyword>
<dbReference type="Proteomes" id="UP000257109">
    <property type="component" value="Unassembled WGS sequence"/>
</dbReference>
<feature type="domain" description="DUF7745" evidence="1">
    <location>
        <begin position="6"/>
        <end position="67"/>
    </location>
</feature>
<dbReference type="EMBL" id="QJKJ01004954">
    <property type="protein sequence ID" value="RDX92087.1"/>
    <property type="molecule type" value="Genomic_DNA"/>
</dbReference>
<gene>
    <name evidence="2" type="ORF">CR513_25838</name>
</gene>
<accession>A0A371GNF5</accession>
<dbReference type="AlphaFoldDB" id="A0A371GNF5"/>
<feature type="domain" description="DUF7745" evidence="1">
    <location>
        <begin position="71"/>
        <end position="165"/>
    </location>
</feature>
<evidence type="ECO:0000259" key="1">
    <source>
        <dbReference type="Pfam" id="PF24924"/>
    </source>
</evidence>
<organism evidence="2 3">
    <name type="scientific">Mucuna pruriens</name>
    <name type="common">Velvet bean</name>
    <name type="synonym">Dolichos pruriens</name>
    <dbReference type="NCBI Taxonomy" id="157652"/>
    <lineage>
        <taxon>Eukaryota</taxon>
        <taxon>Viridiplantae</taxon>
        <taxon>Streptophyta</taxon>
        <taxon>Embryophyta</taxon>
        <taxon>Tracheophyta</taxon>
        <taxon>Spermatophyta</taxon>
        <taxon>Magnoliopsida</taxon>
        <taxon>eudicotyledons</taxon>
        <taxon>Gunneridae</taxon>
        <taxon>Pentapetalae</taxon>
        <taxon>rosids</taxon>
        <taxon>fabids</taxon>
        <taxon>Fabales</taxon>
        <taxon>Fabaceae</taxon>
        <taxon>Papilionoideae</taxon>
        <taxon>50 kb inversion clade</taxon>
        <taxon>NPAAA clade</taxon>
        <taxon>indigoferoid/millettioid clade</taxon>
        <taxon>Phaseoleae</taxon>
        <taxon>Mucuna</taxon>
    </lineage>
</organism>
<proteinExistence type="predicted"/>
<name>A0A371GNF5_MUCPR</name>
<reference evidence="2" key="1">
    <citation type="submission" date="2018-05" db="EMBL/GenBank/DDBJ databases">
        <title>Draft genome of Mucuna pruriens seed.</title>
        <authorList>
            <person name="Nnadi N.E."/>
            <person name="Vos R."/>
            <person name="Hasami M.H."/>
            <person name="Devisetty U.K."/>
            <person name="Aguiy J.C."/>
        </authorList>
    </citation>
    <scope>NUCLEOTIDE SEQUENCE [LARGE SCALE GENOMIC DNA]</scope>
    <source>
        <strain evidence="2">JCA_2017</strain>
    </source>
</reference>
<dbReference type="PANTHER" id="PTHR48154">
    <property type="entry name" value="PROTEIN, PUTATIVE-RELATED"/>
    <property type="match status" value="1"/>
</dbReference>
<comment type="caution">
    <text evidence="2">The sequence shown here is derived from an EMBL/GenBank/DDBJ whole genome shotgun (WGS) entry which is preliminary data.</text>
</comment>
<dbReference type="PANTHER" id="PTHR48154:SF1">
    <property type="entry name" value="PROTEIN, PUTATIVE-RELATED"/>
    <property type="match status" value="1"/>
</dbReference>
<dbReference type="Pfam" id="PF24924">
    <property type="entry name" value="DUF7745"/>
    <property type="match status" value="2"/>
</dbReference>
<protein>
    <recommendedName>
        <fullName evidence="1">DUF7745 domain-containing protein</fullName>
    </recommendedName>
</protein>